<dbReference type="AlphaFoldDB" id="A0A1X6ZEE5"/>
<protein>
    <submittedName>
        <fullName evidence="2">Uncharacterized protein</fullName>
    </submittedName>
</protein>
<evidence type="ECO:0000313" key="3">
    <source>
        <dbReference type="Proteomes" id="UP000193778"/>
    </source>
</evidence>
<keyword evidence="1" id="KW-0732">Signal</keyword>
<dbReference type="EMBL" id="FWFP01000006">
    <property type="protein sequence ID" value="SLN49011.1"/>
    <property type="molecule type" value="Genomic_DNA"/>
</dbReference>
<feature type="chain" id="PRO_5013027546" evidence="1">
    <location>
        <begin position="21"/>
        <end position="176"/>
    </location>
</feature>
<dbReference type="Proteomes" id="UP000193778">
    <property type="component" value="Unassembled WGS sequence"/>
</dbReference>
<reference evidence="3" key="1">
    <citation type="submission" date="2017-03" db="EMBL/GenBank/DDBJ databases">
        <authorList>
            <person name="Rodrigo-Torres L."/>
            <person name="Arahal R.D."/>
            <person name="Lucena T."/>
        </authorList>
    </citation>
    <scope>NUCLEOTIDE SEQUENCE [LARGE SCALE GENOMIC DNA]</scope>
    <source>
        <strain evidence="3">CECT 8411</strain>
    </source>
</reference>
<name>A0A1X6ZEE5_9RHOB</name>
<evidence type="ECO:0000256" key="1">
    <source>
        <dbReference type="SAM" id="SignalP"/>
    </source>
</evidence>
<proteinExistence type="predicted"/>
<evidence type="ECO:0000313" key="2">
    <source>
        <dbReference type="EMBL" id="SLN49011.1"/>
    </source>
</evidence>
<sequence length="176" mass="19510">MLKNFILFTLMSVLMTSANGASNSETENRSTELGRPLKVLTDGMSGVLLRQILDLGGLGEIDFTHKSDKLSDFDMLVVFVDEFEEATALGIVEQLGLGDRFAPEPGSNPFMITVSIQFAEIENRFPIIAIDRRQFYARDISCHAPFLRDIILHFDPDTIVKNETSYRAASDCGGSI</sequence>
<keyword evidence="3" id="KW-1185">Reference proteome</keyword>
<feature type="signal peptide" evidence="1">
    <location>
        <begin position="1"/>
        <end position="20"/>
    </location>
</feature>
<organism evidence="2 3">
    <name type="scientific">Ruegeria meonggei</name>
    <dbReference type="NCBI Taxonomy" id="1446476"/>
    <lineage>
        <taxon>Bacteria</taxon>
        <taxon>Pseudomonadati</taxon>
        <taxon>Pseudomonadota</taxon>
        <taxon>Alphaproteobacteria</taxon>
        <taxon>Rhodobacterales</taxon>
        <taxon>Roseobacteraceae</taxon>
        <taxon>Ruegeria</taxon>
    </lineage>
</organism>
<accession>A0A1X6ZEE5</accession>
<gene>
    <name evidence="2" type="ORF">RUM8411_02290</name>
</gene>